<proteinExistence type="predicted"/>
<reference evidence="1 2" key="1">
    <citation type="submission" date="2020-12" db="EMBL/GenBank/DDBJ databases">
        <title>Concerted genomic and epigenomic changes stabilize Arabidopsis allopolyploids.</title>
        <authorList>
            <person name="Chen Z."/>
        </authorList>
    </citation>
    <scope>NUCLEOTIDE SEQUENCE [LARGE SCALE GENOMIC DNA]</scope>
    <source>
        <strain evidence="1">As9502</strain>
        <tissue evidence="1">Leaf</tissue>
    </source>
</reference>
<protein>
    <submittedName>
        <fullName evidence="1">Uncharacterized protein</fullName>
    </submittedName>
</protein>
<dbReference type="AlphaFoldDB" id="A0A8T1ZU26"/>
<organism evidence="1 2">
    <name type="scientific">Arabidopsis suecica</name>
    <name type="common">Swedish thale-cress</name>
    <name type="synonym">Cardaminopsis suecica</name>
    <dbReference type="NCBI Taxonomy" id="45249"/>
    <lineage>
        <taxon>Eukaryota</taxon>
        <taxon>Viridiplantae</taxon>
        <taxon>Streptophyta</taxon>
        <taxon>Embryophyta</taxon>
        <taxon>Tracheophyta</taxon>
        <taxon>Spermatophyta</taxon>
        <taxon>Magnoliopsida</taxon>
        <taxon>eudicotyledons</taxon>
        <taxon>Gunneridae</taxon>
        <taxon>Pentapetalae</taxon>
        <taxon>rosids</taxon>
        <taxon>malvids</taxon>
        <taxon>Brassicales</taxon>
        <taxon>Brassicaceae</taxon>
        <taxon>Camelineae</taxon>
        <taxon>Arabidopsis</taxon>
    </lineage>
</organism>
<gene>
    <name evidence="1" type="ORF">ISN44_As10g001810</name>
</gene>
<name>A0A8T1ZU26_ARASU</name>
<sequence length="54" mass="5907">TFTTTTTSGSHRQFTPNICELQPSTVASQILWPPPWFCSPTPTVAPSIVDVNFV</sequence>
<keyword evidence="2" id="KW-1185">Reference proteome</keyword>
<evidence type="ECO:0000313" key="1">
    <source>
        <dbReference type="EMBL" id="KAG7563370.1"/>
    </source>
</evidence>
<feature type="non-terminal residue" evidence="1">
    <location>
        <position position="1"/>
    </location>
</feature>
<evidence type="ECO:0000313" key="2">
    <source>
        <dbReference type="Proteomes" id="UP000694251"/>
    </source>
</evidence>
<comment type="caution">
    <text evidence="1">The sequence shown here is derived from an EMBL/GenBank/DDBJ whole genome shotgun (WGS) entry which is preliminary data.</text>
</comment>
<dbReference type="EMBL" id="JAEFBJ010000010">
    <property type="protein sequence ID" value="KAG7563370.1"/>
    <property type="molecule type" value="Genomic_DNA"/>
</dbReference>
<dbReference type="Proteomes" id="UP000694251">
    <property type="component" value="Chromosome 10"/>
</dbReference>
<accession>A0A8T1ZU26</accession>